<evidence type="ECO:0000313" key="2">
    <source>
        <dbReference type="Proteomes" id="UP000298138"/>
    </source>
</evidence>
<sequence>MAVCANHGSTNRVPERTKCMSLSLYKFWTCWSCAYEMNWPEWRRCNGSTYQPGNWYCLYGVEEEGGQ</sequence>
<reference evidence="1 2" key="1">
    <citation type="submission" date="2019-04" db="EMBL/GenBank/DDBJ databases">
        <title>Comparative genomics and transcriptomics to analyze fruiting body development in filamentous ascomycetes.</title>
        <authorList>
            <consortium name="DOE Joint Genome Institute"/>
            <person name="Lutkenhaus R."/>
            <person name="Traeger S."/>
            <person name="Breuer J."/>
            <person name="Kuo A."/>
            <person name="Lipzen A."/>
            <person name="Pangilinan J."/>
            <person name="Dilworth D."/>
            <person name="Sandor L."/>
            <person name="Poggeler S."/>
            <person name="Barry K."/>
            <person name="Grigoriev I.V."/>
            <person name="Nowrousian M."/>
        </authorList>
    </citation>
    <scope>NUCLEOTIDE SEQUENCE [LARGE SCALE GENOMIC DNA]</scope>
    <source>
        <strain evidence="1 2">CBS 389.68</strain>
    </source>
</reference>
<dbReference type="Proteomes" id="UP000298138">
    <property type="component" value="Unassembled WGS sequence"/>
</dbReference>
<dbReference type="InParanoid" id="A0A4S2MPG6"/>
<name>A0A4S2MPG6_9PEZI</name>
<protein>
    <submittedName>
        <fullName evidence="1">Uncharacterized protein</fullName>
    </submittedName>
</protein>
<dbReference type="AlphaFoldDB" id="A0A4S2MPG6"/>
<dbReference type="EMBL" id="ML220135">
    <property type="protein sequence ID" value="TGZ79003.1"/>
    <property type="molecule type" value="Genomic_DNA"/>
</dbReference>
<evidence type="ECO:0000313" key="1">
    <source>
        <dbReference type="EMBL" id="TGZ79003.1"/>
    </source>
</evidence>
<accession>A0A4S2MPG6</accession>
<gene>
    <name evidence="1" type="ORF">EX30DRAFT_342682</name>
</gene>
<organism evidence="1 2">
    <name type="scientific">Ascodesmis nigricans</name>
    <dbReference type="NCBI Taxonomy" id="341454"/>
    <lineage>
        <taxon>Eukaryota</taxon>
        <taxon>Fungi</taxon>
        <taxon>Dikarya</taxon>
        <taxon>Ascomycota</taxon>
        <taxon>Pezizomycotina</taxon>
        <taxon>Pezizomycetes</taxon>
        <taxon>Pezizales</taxon>
        <taxon>Ascodesmidaceae</taxon>
        <taxon>Ascodesmis</taxon>
    </lineage>
</organism>
<proteinExistence type="predicted"/>
<keyword evidence="2" id="KW-1185">Reference proteome</keyword>